<dbReference type="InterPro" id="IPR012580">
    <property type="entry name" value="NUC153"/>
</dbReference>
<keyword evidence="4" id="KW-0539">Nucleus</keyword>
<dbReference type="SUPFAM" id="SSF50978">
    <property type="entry name" value="WD40 repeat-like"/>
    <property type="match status" value="1"/>
</dbReference>
<dbReference type="GO" id="GO:0000462">
    <property type="term" value="P:maturation of SSU-rRNA from tricistronic rRNA transcript (SSU-rRNA, 5.8S rRNA, LSU-rRNA)"/>
    <property type="evidence" value="ECO:0007669"/>
    <property type="project" value="TreeGrafter"/>
</dbReference>
<proteinExistence type="evidence at transcript level"/>
<keyword evidence="3" id="KW-0677">Repeat</keyword>
<evidence type="ECO:0000256" key="2">
    <source>
        <dbReference type="ARBA" id="ARBA00005264"/>
    </source>
</evidence>
<feature type="non-terminal residue" evidence="8">
    <location>
        <position position="249"/>
    </location>
</feature>
<dbReference type="InterPro" id="IPR015943">
    <property type="entry name" value="WD40/YVTN_repeat-like_dom_sf"/>
</dbReference>
<reference evidence="8" key="1">
    <citation type="submission" date="2011-09" db="EMBL/GenBank/DDBJ databases">
        <title>The odds of duplicate gene persistence after polyploidization.</title>
        <authorList>
            <person name="Chain F.J.J."/>
            <person name="Evans B.J."/>
            <person name="Dushoff J."/>
        </authorList>
    </citation>
    <scope>NUCLEOTIDE SEQUENCE</scope>
    <source>
        <tissue evidence="8">Liver</tissue>
    </source>
</reference>
<dbReference type="EMBL" id="JP287994">
    <property type="protein sequence ID" value="AEQ18635.1"/>
    <property type="molecule type" value="mRNA"/>
</dbReference>
<dbReference type="PANTHER" id="PTHR14927:SF0">
    <property type="entry name" value="NUCLEOLAR PROTEIN 10"/>
    <property type="match status" value="1"/>
</dbReference>
<dbReference type="PANTHER" id="PTHR14927">
    <property type="entry name" value="NUCLEOLAR PROTEIN 10"/>
    <property type="match status" value="1"/>
</dbReference>
<dbReference type="InterPro" id="IPR040382">
    <property type="entry name" value="NOL10/Enp2"/>
</dbReference>
<dbReference type="GO" id="GO:0030686">
    <property type="term" value="C:90S preribosome"/>
    <property type="evidence" value="ECO:0007669"/>
    <property type="project" value="TreeGrafter"/>
</dbReference>
<comment type="similarity">
    <text evidence="2">Belongs to the WD repeat NOL10/ENP2 family.</text>
</comment>
<dbReference type="AlphaFoldDB" id="G5E3N0"/>
<feature type="region of interest" description="Disordered" evidence="5">
    <location>
        <begin position="205"/>
        <end position="249"/>
    </location>
</feature>
<evidence type="ECO:0000259" key="6">
    <source>
        <dbReference type="Pfam" id="PF08159"/>
    </source>
</evidence>
<accession>G5E3N0</accession>
<comment type="subcellular location">
    <subcellularLocation>
        <location evidence="1">Nucleus</location>
        <location evidence="1">Nucleolus</location>
    </subcellularLocation>
</comment>
<evidence type="ECO:0000256" key="1">
    <source>
        <dbReference type="ARBA" id="ARBA00004604"/>
    </source>
</evidence>
<dbReference type="GO" id="GO:0032040">
    <property type="term" value="C:small-subunit processome"/>
    <property type="evidence" value="ECO:0007669"/>
    <property type="project" value="TreeGrafter"/>
</dbReference>
<feature type="domain" description="NUC153" evidence="6">
    <location>
        <begin position="163"/>
        <end position="189"/>
    </location>
</feature>
<evidence type="ECO:0000313" key="8">
    <source>
        <dbReference type="EMBL" id="AEQ18635.1"/>
    </source>
</evidence>
<dbReference type="InterPro" id="IPR036322">
    <property type="entry name" value="WD40_repeat_dom_sf"/>
</dbReference>
<protein>
    <submittedName>
        <fullName evidence="8">Putative nucleolar protein 10</fullName>
    </submittedName>
</protein>
<feature type="non-terminal residue" evidence="8">
    <location>
        <position position="1"/>
    </location>
</feature>
<evidence type="ECO:0000256" key="4">
    <source>
        <dbReference type="ARBA" id="ARBA00023242"/>
    </source>
</evidence>
<evidence type="ECO:0000256" key="5">
    <source>
        <dbReference type="SAM" id="MobiDB-lite"/>
    </source>
</evidence>
<feature type="domain" description="Nucleolar protein 10-like N-terminal" evidence="7">
    <location>
        <begin position="2"/>
        <end position="118"/>
    </location>
</feature>
<dbReference type="Pfam" id="PF23098">
    <property type="entry name" value="Beta-prop_NOL10_N"/>
    <property type="match status" value="1"/>
</dbReference>
<dbReference type="Pfam" id="PF08159">
    <property type="entry name" value="NUC153"/>
    <property type="match status" value="1"/>
</dbReference>
<dbReference type="InterPro" id="IPR056551">
    <property type="entry name" value="Beta-prop_NOL10_N"/>
</dbReference>
<organism evidence="8">
    <name type="scientific">Hymenochirus curtipes</name>
    <name type="common">western dwarf clawed frog</name>
    <dbReference type="NCBI Taxonomy" id="8362"/>
    <lineage>
        <taxon>Eukaryota</taxon>
        <taxon>Metazoa</taxon>
        <taxon>Chordata</taxon>
        <taxon>Craniata</taxon>
        <taxon>Vertebrata</taxon>
        <taxon>Euteleostomi</taxon>
        <taxon>Amphibia</taxon>
        <taxon>Batrachia</taxon>
        <taxon>Anura</taxon>
        <taxon>Pipoidea</taxon>
        <taxon>Pipidae</taxon>
        <taxon>Pipinae</taxon>
        <taxon>Hymenochirus</taxon>
    </lineage>
</organism>
<evidence type="ECO:0000256" key="3">
    <source>
        <dbReference type="ARBA" id="ARBA00022737"/>
    </source>
</evidence>
<sequence length="249" mass="28330">NLEQGRYLNSLQTEAVNVCDINPAHHLFAAGTAEGKVECWDPRTRNQVGVPDCALSSVTADMEVEGLPSVTALKFDGPLHMAVGTSTGQVLLYDLRSNRPLIVKDHQYGLPIKSIQFHSAAQRVQIKKLPQVNKELALKLYEEEEEQSLKKKKQKKMPSILSDDRFKVMFENPDFQVDEMSEEFRLLNPLVSKISEKRKKRLKDLEVLEAKDQEEEEEPEGKPSDAESSETSDDEKGWVKEVRKQRKLL</sequence>
<dbReference type="Gene3D" id="2.130.10.10">
    <property type="entry name" value="YVTN repeat-like/Quinoprotein amine dehydrogenase"/>
    <property type="match status" value="1"/>
</dbReference>
<name>G5E3N0_9PIPI</name>
<evidence type="ECO:0000259" key="7">
    <source>
        <dbReference type="Pfam" id="PF23098"/>
    </source>
</evidence>